<dbReference type="InterPro" id="IPR002508">
    <property type="entry name" value="MurNAc-LAA_cat"/>
</dbReference>
<dbReference type="Pfam" id="PF11741">
    <property type="entry name" value="AMIN"/>
    <property type="match status" value="1"/>
</dbReference>
<protein>
    <recommendedName>
        <fullName evidence="3">N-acetylmuramoyl-L-alanine amidase</fullName>
        <ecNumber evidence="3">3.5.1.28</ecNumber>
    </recommendedName>
</protein>
<dbReference type="PANTHER" id="PTHR30404">
    <property type="entry name" value="N-ACETYLMURAMOYL-L-ALANINE AMIDASE"/>
    <property type="match status" value="1"/>
</dbReference>
<dbReference type="InterPro" id="IPR036779">
    <property type="entry name" value="LysM_dom_sf"/>
</dbReference>
<evidence type="ECO:0000256" key="5">
    <source>
        <dbReference type="ARBA" id="ARBA00023316"/>
    </source>
</evidence>
<dbReference type="Proteomes" id="UP001596364">
    <property type="component" value="Unassembled WGS sequence"/>
</dbReference>
<evidence type="ECO:0000256" key="1">
    <source>
        <dbReference type="ARBA" id="ARBA00001561"/>
    </source>
</evidence>
<dbReference type="SUPFAM" id="SSF54106">
    <property type="entry name" value="LysM domain"/>
    <property type="match status" value="1"/>
</dbReference>
<dbReference type="RefSeq" id="WP_131257982.1">
    <property type="nucleotide sequence ID" value="NZ_JBHSUS010000001.1"/>
</dbReference>
<dbReference type="Gene3D" id="3.10.350.10">
    <property type="entry name" value="LysM domain"/>
    <property type="match status" value="1"/>
</dbReference>
<evidence type="ECO:0000256" key="2">
    <source>
        <dbReference type="ARBA" id="ARBA00010860"/>
    </source>
</evidence>
<dbReference type="SMART" id="SM00257">
    <property type="entry name" value="LysM"/>
    <property type="match status" value="1"/>
</dbReference>
<evidence type="ECO:0000259" key="7">
    <source>
        <dbReference type="PROSITE" id="PS51782"/>
    </source>
</evidence>
<dbReference type="EMBL" id="JBHSUS010000001">
    <property type="protein sequence ID" value="MFC6441336.1"/>
    <property type="molecule type" value="Genomic_DNA"/>
</dbReference>
<dbReference type="CDD" id="cd02696">
    <property type="entry name" value="MurNAc-LAA"/>
    <property type="match status" value="1"/>
</dbReference>
<dbReference type="InterPro" id="IPR050695">
    <property type="entry name" value="N-acetylmuramoyl_amidase_3"/>
</dbReference>
<dbReference type="Pfam" id="PF01476">
    <property type="entry name" value="LysM"/>
    <property type="match status" value="1"/>
</dbReference>
<accession>A0ABW1XNG6</accession>
<feature type="domain" description="LysM" evidence="7">
    <location>
        <begin position="405"/>
        <end position="448"/>
    </location>
</feature>
<keyword evidence="4 8" id="KW-0378">Hydrolase</keyword>
<feature type="signal peptide" evidence="6">
    <location>
        <begin position="1"/>
        <end position="28"/>
    </location>
</feature>
<dbReference type="Pfam" id="PF01520">
    <property type="entry name" value="Amidase_3"/>
    <property type="match status" value="1"/>
</dbReference>
<dbReference type="SUPFAM" id="SSF53187">
    <property type="entry name" value="Zn-dependent exopeptidases"/>
    <property type="match status" value="1"/>
</dbReference>
<dbReference type="GO" id="GO:0008745">
    <property type="term" value="F:N-acetylmuramoyl-L-alanine amidase activity"/>
    <property type="evidence" value="ECO:0007669"/>
    <property type="project" value="UniProtKB-EC"/>
</dbReference>
<keyword evidence="5" id="KW-0961">Cell wall biogenesis/degradation</keyword>
<keyword evidence="9" id="KW-1185">Reference proteome</keyword>
<evidence type="ECO:0000256" key="4">
    <source>
        <dbReference type="ARBA" id="ARBA00022801"/>
    </source>
</evidence>
<evidence type="ECO:0000256" key="3">
    <source>
        <dbReference type="ARBA" id="ARBA00011901"/>
    </source>
</evidence>
<reference evidence="9" key="1">
    <citation type="journal article" date="2019" name="Int. J. Syst. Evol. Microbiol.">
        <title>The Global Catalogue of Microorganisms (GCM) 10K type strain sequencing project: providing services to taxonomists for standard genome sequencing and annotation.</title>
        <authorList>
            <consortium name="The Broad Institute Genomics Platform"/>
            <consortium name="The Broad Institute Genome Sequencing Center for Infectious Disease"/>
            <person name="Wu L."/>
            <person name="Ma J."/>
        </authorList>
    </citation>
    <scope>NUCLEOTIDE SEQUENCE [LARGE SCALE GENOMIC DNA]</scope>
    <source>
        <strain evidence="9">CGMCC 1.16031</strain>
    </source>
</reference>
<evidence type="ECO:0000313" key="8">
    <source>
        <dbReference type="EMBL" id="MFC6441336.1"/>
    </source>
</evidence>
<comment type="catalytic activity">
    <reaction evidence="1">
        <text>Hydrolyzes the link between N-acetylmuramoyl residues and L-amino acid residues in certain cell-wall glycopeptides.</text>
        <dbReference type="EC" id="3.5.1.28"/>
    </reaction>
</comment>
<dbReference type="PROSITE" id="PS51782">
    <property type="entry name" value="LYSM"/>
    <property type="match status" value="1"/>
</dbReference>
<comment type="caution">
    <text evidence="8">The sequence shown here is derived from an EMBL/GenBank/DDBJ whole genome shotgun (WGS) entry which is preliminary data.</text>
</comment>
<dbReference type="PANTHER" id="PTHR30404:SF6">
    <property type="entry name" value="N-ACETYLMURAMOYL-L-ALANINE AMIDASE AMIB"/>
    <property type="match status" value="1"/>
</dbReference>
<name>A0ABW1XNG6_9ALTE</name>
<evidence type="ECO:0000256" key="6">
    <source>
        <dbReference type="SAM" id="SignalP"/>
    </source>
</evidence>
<keyword evidence="6" id="KW-0732">Signal</keyword>
<gene>
    <name evidence="8" type="ORF">ACFP85_14380</name>
</gene>
<dbReference type="Gene3D" id="3.40.630.40">
    <property type="entry name" value="Zn-dependent exopeptidases"/>
    <property type="match status" value="1"/>
</dbReference>
<dbReference type="InterPro" id="IPR021731">
    <property type="entry name" value="AMIN_dom"/>
</dbReference>
<proteinExistence type="inferred from homology"/>
<dbReference type="CDD" id="cd00118">
    <property type="entry name" value="LysM"/>
    <property type="match status" value="1"/>
</dbReference>
<comment type="similarity">
    <text evidence="2">Belongs to the N-acetylmuramoyl-L-alanine amidase 3 family.</text>
</comment>
<dbReference type="SMART" id="SM00646">
    <property type="entry name" value="Ami_3"/>
    <property type="match status" value="1"/>
</dbReference>
<organism evidence="8 9">
    <name type="scientific">Pseudobowmanella zhangzhouensis</name>
    <dbReference type="NCBI Taxonomy" id="1537679"/>
    <lineage>
        <taxon>Bacteria</taxon>
        <taxon>Pseudomonadati</taxon>
        <taxon>Pseudomonadota</taxon>
        <taxon>Gammaproteobacteria</taxon>
        <taxon>Alteromonadales</taxon>
        <taxon>Alteromonadaceae</taxon>
    </lineage>
</organism>
<evidence type="ECO:0000313" key="9">
    <source>
        <dbReference type="Proteomes" id="UP001596364"/>
    </source>
</evidence>
<dbReference type="EC" id="3.5.1.28" evidence="3"/>
<feature type="chain" id="PRO_5045850374" description="N-acetylmuramoyl-L-alanine amidase" evidence="6">
    <location>
        <begin position="29"/>
        <end position="451"/>
    </location>
</feature>
<dbReference type="InterPro" id="IPR018392">
    <property type="entry name" value="LysM"/>
</dbReference>
<sequence length="451" mass="49660">MIARLGRSLRLLGSLLLCCGLLCSSAFANKINGVRVWPSPDNTRVVLDLADTPSYSYFSLTGPDRLVIDLDNVKQRFDFSKLQADSPLIKRIRHSGAKDKNSVRVVLDLTQEVAVQVFALKPTEPYGNRLVIDISEAKTSNPVTTAAAPTITHHADEAPLRDIIVAIDAGHGGEDPGSIGYSGSYEKHVTLAIAKELASLIDKEPGMKAVLVRKGDYYVGFNKRTDIARKAGADLFISIHADAFTTPQPKGGSVWLLSMRRANSELGRMLEQREKHSELLGGVAEVIQDTENEKYLTQALLDMSMDKAMATSFDIGNEVIRELGRITKMHKREPQFASLAVLTSPDIPSLLVETGFISNPTEEKNLNSASHRKKLAESIYKAVKSHFNRMPPDGTLWAKAQRNNLQHKVRRGESLSVLAQKYNVSVDTIKLANQLNTDVLRIGQVLTIPRS</sequence>
<dbReference type="Gene3D" id="2.60.40.3500">
    <property type="match status" value="1"/>
</dbReference>